<evidence type="ECO:0000313" key="5">
    <source>
        <dbReference type="EMBL" id="GGR06321.1"/>
    </source>
</evidence>
<keyword evidence="1" id="KW-0805">Transcription regulation</keyword>
<dbReference type="CDD" id="cd07377">
    <property type="entry name" value="WHTH_GntR"/>
    <property type="match status" value="1"/>
</dbReference>
<dbReference type="PANTHER" id="PTHR43537:SF5">
    <property type="entry name" value="UXU OPERON TRANSCRIPTIONAL REGULATOR"/>
    <property type="match status" value="1"/>
</dbReference>
<dbReference type="GO" id="GO:0003700">
    <property type="term" value="F:DNA-binding transcription factor activity"/>
    <property type="evidence" value="ECO:0007669"/>
    <property type="project" value="InterPro"/>
</dbReference>
<dbReference type="InterPro" id="IPR036388">
    <property type="entry name" value="WH-like_DNA-bd_sf"/>
</dbReference>
<feature type="domain" description="HTH gntR-type" evidence="4">
    <location>
        <begin position="9"/>
        <end position="77"/>
    </location>
</feature>
<evidence type="ECO:0000256" key="3">
    <source>
        <dbReference type="ARBA" id="ARBA00023163"/>
    </source>
</evidence>
<accession>A0A918F6L0</accession>
<sequence>MTGMTVKHVRIADQVVEALQDWFRASELLPGMRLPPERELAARFGVSRTSVRDALGRLELLGYLDIRQGDGTYVRRPDGETVSQPFRHLVNSLPDNAADLLEFRCMLEPEVAAMAALRLTPVGRKALLDSLERQQTLLDHSTRLSREDVLFHKTLAQISGNTVVLRVLETLQSLMRDVHTVVLPVASAQATLEEHQRIIQAVLAQDRDGARQAMTAHLKGVTEAYLHATLSRCP</sequence>
<name>A0A918F6L0_9DEIO</name>
<organism evidence="5 6">
    <name type="scientific">Deinococcus ruber</name>
    <dbReference type="NCBI Taxonomy" id="1848197"/>
    <lineage>
        <taxon>Bacteria</taxon>
        <taxon>Thermotogati</taxon>
        <taxon>Deinococcota</taxon>
        <taxon>Deinococci</taxon>
        <taxon>Deinococcales</taxon>
        <taxon>Deinococcaceae</taxon>
        <taxon>Deinococcus</taxon>
    </lineage>
</organism>
<dbReference type="Pfam" id="PF07729">
    <property type="entry name" value="FCD"/>
    <property type="match status" value="1"/>
</dbReference>
<keyword evidence="6" id="KW-1185">Reference proteome</keyword>
<dbReference type="EMBL" id="BMQL01000008">
    <property type="protein sequence ID" value="GGR06321.1"/>
    <property type="molecule type" value="Genomic_DNA"/>
</dbReference>
<dbReference type="PRINTS" id="PR00035">
    <property type="entry name" value="HTHGNTR"/>
</dbReference>
<reference evidence="5" key="1">
    <citation type="journal article" date="2014" name="Int. J. Syst. Evol. Microbiol.">
        <title>Complete genome sequence of Corynebacterium casei LMG S-19264T (=DSM 44701T), isolated from a smear-ripened cheese.</title>
        <authorList>
            <consortium name="US DOE Joint Genome Institute (JGI-PGF)"/>
            <person name="Walter F."/>
            <person name="Albersmeier A."/>
            <person name="Kalinowski J."/>
            <person name="Ruckert C."/>
        </authorList>
    </citation>
    <scope>NUCLEOTIDE SEQUENCE</scope>
    <source>
        <strain evidence="5">JCM 31311</strain>
    </source>
</reference>
<comment type="caution">
    <text evidence="5">The sequence shown here is derived from an EMBL/GenBank/DDBJ whole genome shotgun (WGS) entry which is preliminary data.</text>
</comment>
<reference evidence="5" key="2">
    <citation type="submission" date="2020-09" db="EMBL/GenBank/DDBJ databases">
        <authorList>
            <person name="Sun Q."/>
            <person name="Ohkuma M."/>
        </authorList>
    </citation>
    <scope>NUCLEOTIDE SEQUENCE</scope>
    <source>
        <strain evidence="5">JCM 31311</strain>
    </source>
</reference>
<dbReference type="Gene3D" id="1.20.120.530">
    <property type="entry name" value="GntR ligand-binding domain-like"/>
    <property type="match status" value="1"/>
</dbReference>
<keyword evidence="2" id="KW-0238">DNA-binding</keyword>
<dbReference type="PANTHER" id="PTHR43537">
    <property type="entry name" value="TRANSCRIPTIONAL REGULATOR, GNTR FAMILY"/>
    <property type="match status" value="1"/>
</dbReference>
<evidence type="ECO:0000256" key="2">
    <source>
        <dbReference type="ARBA" id="ARBA00023125"/>
    </source>
</evidence>
<dbReference type="PROSITE" id="PS50949">
    <property type="entry name" value="HTH_GNTR"/>
    <property type="match status" value="1"/>
</dbReference>
<dbReference type="InterPro" id="IPR036390">
    <property type="entry name" value="WH_DNA-bd_sf"/>
</dbReference>
<dbReference type="InterPro" id="IPR011711">
    <property type="entry name" value="GntR_C"/>
</dbReference>
<evidence type="ECO:0000259" key="4">
    <source>
        <dbReference type="PROSITE" id="PS50949"/>
    </source>
</evidence>
<proteinExistence type="predicted"/>
<dbReference type="AlphaFoldDB" id="A0A918F6L0"/>
<gene>
    <name evidence="5" type="ORF">GCM10008957_18890</name>
</gene>
<dbReference type="GO" id="GO:0003677">
    <property type="term" value="F:DNA binding"/>
    <property type="evidence" value="ECO:0007669"/>
    <property type="project" value="UniProtKB-KW"/>
</dbReference>
<dbReference type="SUPFAM" id="SSF46785">
    <property type="entry name" value="Winged helix' DNA-binding domain"/>
    <property type="match status" value="1"/>
</dbReference>
<dbReference type="SMART" id="SM00895">
    <property type="entry name" value="FCD"/>
    <property type="match status" value="1"/>
</dbReference>
<protein>
    <submittedName>
        <fullName evidence="5">GntR family transcriptional regulator</fullName>
    </submittedName>
</protein>
<keyword evidence="3" id="KW-0804">Transcription</keyword>
<dbReference type="InterPro" id="IPR008920">
    <property type="entry name" value="TF_FadR/GntR_C"/>
</dbReference>
<evidence type="ECO:0000313" key="6">
    <source>
        <dbReference type="Proteomes" id="UP000603865"/>
    </source>
</evidence>
<dbReference type="Pfam" id="PF00392">
    <property type="entry name" value="GntR"/>
    <property type="match status" value="1"/>
</dbReference>
<dbReference type="Proteomes" id="UP000603865">
    <property type="component" value="Unassembled WGS sequence"/>
</dbReference>
<dbReference type="Gene3D" id="1.10.10.10">
    <property type="entry name" value="Winged helix-like DNA-binding domain superfamily/Winged helix DNA-binding domain"/>
    <property type="match status" value="1"/>
</dbReference>
<dbReference type="InterPro" id="IPR000524">
    <property type="entry name" value="Tscrpt_reg_HTH_GntR"/>
</dbReference>
<dbReference type="SUPFAM" id="SSF48008">
    <property type="entry name" value="GntR ligand-binding domain-like"/>
    <property type="match status" value="1"/>
</dbReference>
<dbReference type="SMART" id="SM00345">
    <property type="entry name" value="HTH_GNTR"/>
    <property type="match status" value="1"/>
</dbReference>
<evidence type="ECO:0000256" key="1">
    <source>
        <dbReference type="ARBA" id="ARBA00023015"/>
    </source>
</evidence>